<dbReference type="EMBL" id="JABXYJ010000001">
    <property type="protein sequence ID" value="NVO76734.1"/>
    <property type="molecule type" value="Genomic_DNA"/>
</dbReference>
<dbReference type="InterPro" id="IPR043128">
    <property type="entry name" value="Rev_trsase/Diguanyl_cyclase"/>
</dbReference>
<protein>
    <recommendedName>
        <fullName evidence="1">diguanylate cyclase</fullName>
        <ecNumber evidence="1">2.7.7.65</ecNumber>
    </recommendedName>
</protein>
<dbReference type="Pfam" id="PF00990">
    <property type="entry name" value="GGDEF"/>
    <property type="match status" value="1"/>
</dbReference>
<organism evidence="4 5">
    <name type="scientific">Undibacterium oligocarboniphilum</name>
    <dbReference type="NCBI Taxonomy" id="666702"/>
    <lineage>
        <taxon>Bacteria</taxon>
        <taxon>Pseudomonadati</taxon>
        <taxon>Pseudomonadota</taxon>
        <taxon>Betaproteobacteria</taxon>
        <taxon>Burkholderiales</taxon>
        <taxon>Oxalobacteraceae</taxon>
        <taxon>Undibacterium</taxon>
    </lineage>
</organism>
<dbReference type="InterPro" id="IPR003018">
    <property type="entry name" value="GAF"/>
</dbReference>
<keyword evidence="5" id="KW-1185">Reference proteome</keyword>
<comment type="caution">
    <text evidence="4">The sequence shown here is derived from an EMBL/GenBank/DDBJ whole genome shotgun (WGS) entry which is preliminary data.</text>
</comment>
<dbReference type="Proteomes" id="UP000588051">
    <property type="component" value="Unassembled WGS sequence"/>
</dbReference>
<dbReference type="InterPro" id="IPR000160">
    <property type="entry name" value="GGDEF_dom"/>
</dbReference>
<dbReference type="Pfam" id="PF01590">
    <property type="entry name" value="GAF"/>
    <property type="match status" value="1"/>
</dbReference>
<evidence type="ECO:0000256" key="1">
    <source>
        <dbReference type="ARBA" id="ARBA00012528"/>
    </source>
</evidence>
<dbReference type="InterPro" id="IPR029787">
    <property type="entry name" value="Nucleotide_cyclase"/>
</dbReference>
<feature type="domain" description="GGDEF" evidence="3">
    <location>
        <begin position="207"/>
        <end position="341"/>
    </location>
</feature>
<dbReference type="PROSITE" id="PS50887">
    <property type="entry name" value="GGDEF"/>
    <property type="match status" value="1"/>
</dbReference>
<evidence type="ECO:0000259" key="3">
    <source>
        <dbReference type="PROSITE" id="PS50887"/>
    </source>
</evidence>
<proteinExistence type="predicted"/>
<dbReference type="SMART" id="SM00267">
    <property type="entry name" value="GGDEF"/>
    <property type="match status" value="1"/>
</dbReference>
<name>A0A850QJY9_9BURK</name>
<gene>
    <name evidence="4" type="ORF">HV832_02645</name>
</gene>
<dbReference type="Gene3D" id="3.30.70.270">
    <property type="match status" value="1"/>
</dbReference>
<evidence type="ECO:0000313" key="5">
    <source>
        <dbReference type="Proteomes" id="UP000588051"/>
    </source>
</evidence>
<dbReference type="AlphaFoldDB" id="A0A850QJY9"/>
<dbReference type="SUPFAM" id="SSF55073">
    <property type="entry name" value="Nucleotide cyclase"/>
    <property type="match status" value="1"/>
</dbReference>
<sequence>MPMSMADLGSTTLQANSGFDRILAEKMETKVARFERLGIKLFSVANCFLTFGSVTGRSGLSEHSITEMEAVFSDEHPLTDTFVVIPDLLADPRDGTHKHVTGAPFIRFYASFPILGQDGSLLGCFRLLDYQPRTLDEEQHLLLSDLATAIEHELALNVICHNQLELVKQNRRLKRDSLIDPLLGTWNKVAIVRSLGIEMERCVRSDKPLSLLYLLPDQMAGMRQQHGQITSDQLLVRMVSRVRSCIRPFDALGRFGNDQLLVVLPGASRLVATAVAERIRLSIMTHPEKVESEETAVTVCIGVVSSDIFPDVDPETLISLAEKALLSAKNAGNNTVVQAMPGQPDMMI</sequence>
<dbReference type="PANTHER" id="PTHR45138:SF9">
    <property type="entry name" value="DIGUANYLATE CYCLASE DGCM-RELATED"/>
    <property type="match status" value="1"/>
</dbReference>
<evidence type="ECO:0000256" key="2">
    <source>
        <dbReference type="ARBA" id="ARBA00034247"/>
    </source>
</evidence>
<comment type="catalytic activity">
    <reaction evidence="2">
        <text>2 GTP = 3',3'-c-di-GMP + 2 diphosphate</text>
        <dbReference type="Rhea" id="RHEA:24898"/>
        <dbReference type="ChEBI" id="CHEBI:33019"/>
        <dbReference type="ChEBI" id="CHEBI:37565"/>
        <dbReference type="ChEBI" id="CHEBI:58805"/>
        <dbReference type="EC" id="2.7.7.65"/>
    </reaction>
</comment>
<dbReference type="CDD" id="cd01949">
    <property type="entry name" value="GGDEF"/>
    <property type="match status" value="1"/>
</dbReference>
<dbReference type="RefSeq" id="WP_176801972.1">
    <property type="nucleotide sequence ID" value="NZ_JABXYJ010000001.1"/>
</dbReference>
<dbReference type="SUPFAM" id="SSF55781">
    <property type="entry name" value="GAF domain-like"/>
    <property type="match status" value="1"/>
</dbReference>
<dbReference type="NCBIfam" id="TIGR00254">
    <property type="entry name" value="GGDEF"/>
    <property type="match status" value="1"/>
</dbReference>
<accession>A0A850QJY9</accession>
<dbReference type="EC" id="2.7.7.65" evidence="1"/>
<reference evidence="4 5" key="1">
    <citation type="submission" date="2020-06" db="EMBL/GenBank/DDBJ databases">
        <authorList>
            <person name="Qiu C."/>
            <person name="Liu Z."/>
        </authorList>
    </citation>
    <scope>NUCLEOTIDE SEQUENCE [LARGE SCALE GENOMIC DNA]</scope>
    <source>
        <strain evidence="4 5">EM 1</strain>
    </source>
</reference>
<evidence type="ECO:0000313" key="4">
    <source>
        <dbReference type="EMBL" id="NVO76734.1"/>
    </source>
</evidence>
<dbReference type="PANTHER" id="PTHR45138">
    <property type="entry name" value="REGULATORY COMPONENTS OF SENSORY TRANSDUCTION SYSTEM"/>
    <property type="match status" value="1"/>
</dbReference>
<dbReference type="InterPro" id="IPR050469">
    <property type="entry name" value="Diguanylate_Cyclase"/>
</dbReference>
<dbReference type="GO" id="GO:0052621">
    <property type="term" value="F:diguanylate cyclase activity"/>
    <property type="evidence" value="ECO:0007669"/>
    <property type="project" value="UniProtKB-EC"/>
</dbReference>